<dbReference type="RefSeq" id="WP_374037265.1">
    <property type="nucleotide sequence ID" value="NZ_CP169082.1"/>
</dbReference>
<proteinExistence type="predicted"/>
<gene>
    <name evidence="1" type="ORF">ACFPIE_09725</name>
</gene>
<accession>A0ABW0FSW7</accession>
<evidence type="ECO:0008006" key="3">
    <source>
        <dbReference type="Google" id="ProtNLM"/>
    </source>
</evidence>
<reference evidence="2" key="1">
    <citation type="journal article" date="2019" name="Int. J. Syst. Evol. Microbiol.">
        <title>The Global Catalogue of Microorganisms (GCM) 10K type strain sequencing project: providing services to taxonomists for standard genome sequencing and annotation.</title>
        <authorList>
            <consortium name="The Broad Institute Genomics Platform"/>
            <consortium name="The Broad Institute Genome Sequencing Center for Infectious Disease"/>
            <person name="Wu L."/>
            <person name="Ma J."/>
        </authorList>
    </citation>
    <scope>NUCLEOTIDE SEQUENCE [LARGE SCALE GENOMIC DNA]</scope>
    <source>
        <strain evidence="2">JCM 12125</strain>
    </source>
</reference>
<dbReference type="Proteomes" id="UP001596152">
    <property type="component" value="Unassembled WGS sequence"/>
</dbReference>
<dbReference type="EMBL" id="JBHSLF010000018">
    <property type="protein sequence ID" value="MFC5344193.1"/>
    <property type="molecule type" value="Genomic_DNA"/>
</dbReference>
<evidence type="ECO:0000313" key="2">
    <source>
        <dbReference type="Proteomes" id="UP001596152"/>
    </source>
</evidence>
<comment type="caution">
    <text evidence="1">The sequence shown here is derived from an EMBL/GenBank/DDBJ whole genome shotgun (WGS) entry which is preliminary data.</text>
</comment>
<evidence type="ECO:0000313" key="1">
    <source>
        <dbReference type="EMBL" id="MFC5344193.1"/>
    </source>
</evidence>
<sequence>MSQEYQMHFARPDGELGLTLFFAADDDGAATVQASSELEAHASFSAVELLRDARLVARIQRPSDTVVPV</sequence>
<name>A0ABW0FSW7_9CAUL</name>
<protein>
    <recommendedName>
        <fullName evidence="3">DUF1488 family protein</fullName>
    </recommendedName>
</protein>
<keyword evidence="2" id="KW-1185">Reference proteome</keyword>
<organism evidence="1 2">
    <name type="scientific">Brevundimonas staleyi</name>
    <dbReference type="NCBI Taxonomy" id="74326"/>
    <lineage>
        <taxon>Bacteria</taxon>
        <taxon>Pseudomonadati</taxon>
        <taxon>Pseudomonadota</taxon>
        <taxon>Alphaproteobacteria</taxon>
        <taxon>Caulobacterales</taxon>
        <taxon>Caulobacteraceae</taxon>
        <taxon>Brevundimonas</taxon>
    </lineage>
</organism>